<organism evidence="1 2">
    <name type="scientific">Flavobacterium piscis</name>
    <dbReference type="NCBI Taxonomy" id="1114874"/>
    <lineage>
        <taxon>Bacteria</taxon>
        <taxon>Pseudomonadati</taxon>
        <taxon>Bacteroidota</taxon>
        <taxon>Flavobacteriia</taxon>
        <taxon>Flavobacteriales</taxon>
        <taxon>Flavobacteriaceae</taxon>
        <taxon>Flavobacterium</taxon>
    </lineage>
</organism>
<dbReference type="InterPro" id="IPR020271">
    <property type="entry name" value="Uncharacterised_MJ1172"/>
</dbReference>
<name>A0ABU1Y496_9FLAO</name>
<evidence type="ECO:0008006" key="3">
    <source>
        <dbReference type="Google" id="ProtNLM"/>
    </source>
</evidence>
<comment type="caution">
    <text evidence="1">The sequence shown here is derived from an EMBL/GenBank/DDBJ whole genome shotgun (WGS) entry which is preliminary data.</text>
</comment>
<evidence type="ECO:0000313" key="1">
    <source>
        <dbReference type="EMBL" id="MDR7208878.1"/>
    </source>
</evidence>
<dbReference type="EMBL" id="JAVDWQ010000002">
    <property type="protein sequence ID" value="MDR7208878.1"/>
    <property type="molecule type" value="Genomic_DNA"/>
</dbReference>
<reference evidence="1 2" key="1">
    <citation type="submission" date="2023-07" db="EMBL/GenBank/DDBJ databases">
        <title>Sorghum-associated microbial communities from plants grown in Nebraska, USA.</title>
        <authorList>
            <person name="Schachtman D."/>
        </authorList>
    </citation>
    <scope>NUCLEOTIDE SEQUENCE [LARGE SCALE GENOMIC DNA]</scope>
    <source>
        <strain evidence="1 2">4129</strain>
    </source>
</reference>
<keyword evidence="2" id="KW-1185">Reference proteome</keyword>
<sequence>MTTITIKINERTKTGKAFMALLSEAFTKGDDGVEIVETDSKKLKKEKSIYSPEFIAKIKKAEKNIKNGETTTLNPDDIWGSLGLK</sequence>
<evidence type="ECO:0000313" key="2">
    <source>
        <dbReference type="Proteomes" id="UP001269081"/>
    </source>
</evidence>
<dbReference type="RefSeq" id="WP_310278417.1">
    <property type="nucleotide sequence ID" value="NZ_JAVDWQ010000002.1"/>
</dbReference>
<accession>A0ABU1Y496</accession>
<dbReference type="Proteomes" id="UP001269081">
    <property type="component" value="Unassembled WGS sequence"/>
</dbReference>
<proteinExistence type="predicted"/>
<dbReference type="Pfam" id="PF10884">
    <property type="entry name" value="DUF2683"/>
    <property type="match status" value="1"/>
</dbReference>
<protein>
    <recommendedName>
        <fullName evidence="3">Prevent-host-death protein</fullName>
    </recommendedName>
</protein>
<gene>
    <name evidence="1" type="ORF">J2W48_000808</name>
</gene>